<accession>A0A852WX55</accession>
<dbReference type="EMBL" id="JACBZX010000001">
    <property type="protein sequence ID" value="NYG35582.1"/>
    <property type="molecule type" value="Genomic_DNA"/>
</dbReference>
<feature type="chain" id="PRO_5039108760" description="DUF4189 domain-containing protein" evidence="1">
    <location>
        <begin position="25"/>
        <end position="158"/>
    </location>
</feature>
<evidence type="ECO:0000313" key="3">
    <source>
        <dbReference type="EMBL" id="NYG35582.1"/>
    </source>
</evidence>
<organism evidence="3 4">
    <name type="scientific">Janibacter alkaliphilus</name>
    <dbReference type="NCBI Taxonomy" id="1069963"/>
    <lineage>
        <taxon>Bacteria</taxon>
        <taxon>Bacillati</taxon>
        <taxon>Actinomycetota</taxon>
        <taxon>Actinomycetes</taxon>
        <taxon>Micrococcales</taxon>
        <taxon>Intrasporangiaceae</taxon>
        <taxon>Janibacter</taxon>
    </lineage>
</organism>
<comment type="caution">
    <text evidence="3">The sequence shown here is derived from an EMBL/GenBank/DDBJ whole genome shotgun (WGS) entry which is preliminary data.</text>
</comment>
<protein>
    <recommendedName>
        <fullName evidence="2">DUF4189 domain-containing protein</fullName>
    </recommendedName>
</protein>
<keyword evidence="1" id="KW-0732">Signal</keyword>
<feature type="domain" description="DUF4189" evidence="2">
    <location>
        <begin position="52"/>
        <end position="145"/>
    </location>
</feature>
<keyword evidence="4" id="KW-1185">Reference proteome</keyword>
<evidence type="ECO:0000259" key="2">
    <source>
        <dbReference type="Pfam" id="PF13827"/>
    </source>
</evidence>
<dbReference type="RefSeq" id="WP_179461234.1">
    <property type="nucleotide sequence ID" value="NZ_JACBZX010000001.1"/>
</dbReference>
<dbReference type="AlphaFoldDB" id="A0A852WX55"/>
<gene>
    <name evidence="3" type="ORF">BJY28_000051</name>
</gene>
<evidence type="ECO:0000313" key="4">
    <source>
        <dbReference type="Proteomes" id="UP000592181"/>
    </source>
</evidence>
<name>A0A852WX55_9MICO</name>
<proteinExistence type="predicted"/>
<evidence type="ECO:0000256" key="1">
    <source>
        <dbReference type="SAM" id="SignalP"/>
    </source>
</evidence>
<feature type="signal peptide" evidence="1">
    <location>
        <begin position="1"/>
        <end position="24"/>
    </location>
</feature>
<dbReference type="Pfam" id="PF13827">
    <property type="entry name" value="DUF4189"/>
    <property type="match status" value="1"/>
</dbReference>
<dbReference type="InterPro" id="IPR025240">
    <property type="entry name" value="DUF4189"/>
</dbReference>
<dbReference type="Proteomes" id="UP000592181">
    <property type="component" value="Unassembled WGS sequence"/>
</dbReference>
<reference evidence="3 4" key="1">
    <citation type="submission" date="2020-07" db="EMBL/GenBank/DDBJ databases">
        <title>Sequencing the genomes of 1000 actinobacteria strains.</title>
        <authorList>
            <person name="Klenk H.-P."/>
        </authorList>
    </citation>
    <scope>NUCLEOTIDE SEQUENCE [LARGE SCALE GENOMIC DNA]</scope>
    <source>
        <strain evidence="3 4">DSM 24723</strain>
    </source>
</reference>
<sequence>MKLTRTRAAILAAAMATGVGGAMAAPAQAAPTAETTQTAPAAQDRADRRSYYGSIAFNPLTLAVGYSNDASSMYWAQRGGMNRCQRYSKAWQCRTVVSVRNGCASLAIKYDSKGRPVRYATAYGRYKDSTISLARKRAGKYGMSNVRTRAYLCTTRYY</sequence>